<accession>A0ABS8XVB8</accession>
<comment type="caution">
    <text evidence="1">The sequence shown here is derived from an EMBL/GenBank/DDBJ whole genome shotgun (WGS) entry which is preliminary data.</text>
</comment>
<dbReference type="EMBL" id="JAJTWU010000005">
    <property type="protein sequence ID" value="MCE4555635.1"/>
    <property type="molecule type" value="Genomic_DNA"/>
</dbReference>
<gene>
    <name evidence="1" type="ORF">LXT13_14610</name>
</gene>
<sequence length="106" mass="11746">MPPVVRLAVPAELLSLVRLAQLLESVEHQAVDPHQYRLLAEKLMGELREHQGHEALPGLLDHFPAAAEVYENLQYGHAGLVRAPLEMSLTSELAARELLGRIRRGA</sequence>
<evidence type="ECO:0000313" key="2">
    <source>
        <dbReference type="Proteomes" id="UP001200741"/>
    </source>
</evidence>
<keyword evidence="2" id="KW-1185">Reference proteome</keyword>
<protein>
    <submittedName>
        <fullName evidence="1">Uncharacterized protein</fullName>
    </submittedName>
</protein>
<dbReference type="RefSeq" id="WP_233372664.1">
    <property type="nucleotide sequence ID" value="NZ_JAJTWU010000005.1"/>
</dbReference>
<name>A0ABS8XVB8_9BURK</name>
<evidence type="ECO:0000313" key="1">
    <source>
        <dbReference type="EMBL" id="MCE4555635.1"/>
    </source>
</evidence>
<proteinExistence type="predicted"/>
<organism evidence="1 2">
    <name type="scientific">Pelomonas cellulosilytica</name>
    <dbReference type="NCBI Taxonomy" id="2906762"/>
    <lineage>
        <taxon>Bacteria</taxon>
        <taxon>Pseudomonadati</taxon>
        <taxon>Pseudomonadota</taxon>
        <taxon>Betaproteobacteria</taxon>
        <taxon>Burkholderiales</taxon>
        <taxon>Sphaerotilaceae</taxon>
        <taxon>Roseateles</taxon>
    </lineage>
</organism>
<dbReference type="Proteomes" id="UP001200741">
    <property type="component" value="Unassembled WGS sequence"/>
</dbReference>
<reference evidence="1 2" key="1">
    <citation type="submission" date="2021-12" db="EMBL/GenBank/DDBJ databases">
        <title>Genome seq of P8.</title>
        <authorList>
            <person name="Seo T."/>
        </authorList>
    </citation>
    <scope>NUCLEOTIDE SEQUENCE [LARGE SCALE GENOMIC DNA]</scope>
    <source>
        <strain evidence="1 2">P8</strain>
    </source>
</reference>